<dbReference type="PANTHER" id="PTHR33128">
    <property type="entry name" value="OS05G0103400 PROTEIN"/>
    <property type="match status" value="1"/>
</dbReference>
<feature type="transmembrane region" description="Helical" evidence="1">
    <location>
        <begin position="91"/>
        <end position="110"/>
    </location>
</feature>
<proteinExistence type="predicted"/>
<feature type="non-terminal residue" evidence="2">
    <location>
        <position position="1"/>
    </location>
</feature>
<comment type="caution">
    <text evidence="2">The sequence shown here is derived from an EMBL/GenBank/DDBJ whole genome shotgun (WGS) entry which is preliminary data.</text>
</comment>
<dbReference type="OrthoDB" id="652307at2759"/>
<evidence type="ECO:0000313" key="2">
    <source>
        <dbReference type="EMBL" id="TVU29965.1"/>
    </source>
</evidence>
<dbReference type="EMBL" id="RWGY01000011">
    <property type="protein sequence ID" value="TVU29965.1"/>
    <property type="molecule type" value="Genomic_DNA"/>
</dbReference>
<accession>A0A5J9V243</accession>
<organism evidence="2 3">
    <name type="scientific">Eragrostis curvula</name>
    <name type="common">weeping love grass</name>
    <dbReference type="NCBI Taxonomy" id="38414"/>
    <lineage>
        <taxon>Eukaryota</taxon>
        <taxon>Viridiplantae</taxon>
        <taxon>Streptophyta</taxon>
        <taxon>Embryophyta</taxon>
        <taxon>Tracheophyta</taxon>
        <taxon>Spermatophyta</taxon>
        <taxon>Magnoliopsida</taxon>
        <taxon>Liliopsida</taxon>
        <taxon>Poales</taxon>
        <taxon>Poaceae</taxon>
        <taxon>PACMAD clade</taxon>
        <taxon>Chloridoideae</taxon>
        <taxon>Eragrostideae</taxon>
        <taxon>Eragrostidinae</taxon>
        <taxon>Eragrostis</taxon>
    </lineage>
</organism>
<sequence>MTDWGPVVVAVALFIALSPGLLFQIPARTRLVELGNMCTSGISILVHAALFFAVLTILDIVFPVHVRSGSCDPAAAASSLSLREKKEMADWGPVVVGVVLFVLLSPGLLCELPGSHRHVDFGGFRTNGKAIFVHTLIFFAAFTILTLALHVHIYTG</sequence>
<gene>
    <name evidence="2" type="ORF">EJB05_21564</name>
</gene>
<evidence type="ECO:0000256" key="1">
    <source>
        <dbReference type="SAM" id="Phobius"/>
    </source>
</evidence>
<reference evidence="2 3" key="1">
    <citation type="journal article" date="2019" name="Sci. Rep.">
        <title>A high-quality genome of Eragrostis curvula grass provides insights into Poaceae evolution and supports new strategies to enhance forage quality.</title>
        <authorList>
            <person name="Carballo J."/>
            <person name="Santos B.A.C.M."/>
            <person name="Zappacosta D."/>
            <person name="Garbus I."/>
            <person name="Selva J.P."/>
            <person name="Gallo C.A."/>
            <person name="Diaz A."/>
            <person name="Albertini E."/>
            <person name="Caccamo M."/>
            <person name="Echenique V."/>
        </authorList>
    </citation>
    <scope>NUCLEOTIDE SEQUENCE [LARGE SCALE GENOMIC DNA]</scope>
    <source>
        <strain evidence="3">cv. Victoria</strain>
        <tissue evidence="2">Leaf</tissue>
    </source>
</reference>
<dbReference type="AlphaFoldDB" id="A0A5J9V243"/>
<dbReference type="Proteomes" id="UP000324897">
    <property type="component" value="Chromosome 1"/>
</dbReference>
<feature type="transmembrane region" description="Helical" evidence="1">
    <location>
        <begin position="6"/>
        <end position="25"/>
    </location>
</feature>
<dbReference type="Pfam" id="PF11820">
    <property type="entry name" value="DUF3339"/>
    <property type="match status" value="2"/>
</dbReference>
<dbReference type="InterPro" id="IPR021775">
    <property type="entry name" value="DUF3339"/>
</dbReference>
<protein>
    <submittedName>
        <fullName evidence="2">Uncharacterized protein</fullName>
    </submittedName>
</protein>
<dbReference type="PANTHER" id="PTHR33128:SF85">
    <property type="entry name" value="OS02G0509500 PROTEIN"/>
    <property type="match status" value="1"/>
</dbReference>
<evidence type="ECO:0000313" key="3">
    <source>
        <dbReference type="Proteomes" id="UP000324897"/>
    </source>
</evidence>
<feature type="transmembrane region" description="Helical" evidence="1">
    <location>
        <begin position="131"/>
        <end position="153"/>
    </location>
</feature>
<keyword evidence="1" id="KW-0472">Membrane</keyword>
<dbReference type="Gramene" id="TVU29965">
    <property type="protein sequence ID" value="TVU29965"/>
    <property type="gene ID" value="EJB05_21564"/>
</dbReference>
<keyword evidence="1" id="KW-0812">Transmembrane</keyword>
<keyword evidence="1" id="KW-1133">Transmembrane helix</keyword>
<name>A0A5J9V243_9POAL</name>
<keyword evidence="3" id="KW-1185">Reference proteome</keyword>
<feature type="transmembrane region" description="Helical" evidence="1">
    <location>
        <begin position="37"/>
        <end position="58"/>
    </location>
</feature>